<name>A0A0C2W1M3_SERVB</name>
<evidence type="ECO:0000313" key="2">
    <source>
        <dbReference type="Proteomes" id="UP000054097"/>
    </source>
</evidence>
<protein>
    <submittedName>
        <fullName evidence="1">Uncharacterized protein</fullName>
    </submittedName>
</protein>
<evidence type="ECO:0000313" key="1">
    <source>
        <dbReference type="EMBL" id="KIM20428.1"/>
    </source>
</evidence>
<sequence>MSCPLHQTSAFSAAHFQNVQDSNPTHDPNVTPDSHLPWVVLQGVGLGESGPTLFFPHILHNDVGVYDENLDDCQECLALYHDIVRKDPGMAISLADLPVSGGGTVGAPDAVEAIPPIANMEKNINSFTDEGRKSEFFVEEVILAANASQPMPPASGPHARRRLNHTCVVCGHPHDRAERARDCANKDRGLTPHACGGQCGITNCINTYSFAALLREHIAPPQNRDVECPQCLRIVRRKNIARHQREACY</sequence>
<dbReference type="HOGENOM" id="CLU_101883_0_0_1"/>
<reference evidence="2" key="2">
    <citation type="submission" date="2015-01" db="EMBL/GenBank/DDBJ databases">
        <title>Evolutionary Origins and Diversification of the Mycorrhizal Mutualists.</title>
        <authorList>
            <consortium name="DOE Joint Genome Institute"/>
            <consortium name="Mycorrhizal Genomics Consortium"/>
            <person name="Kohler A."/>
            <person name="Kuo A."/>
            <person name="Nagy L.G."/>
            <person name="Floudas D."/>
            <person name="Copeland A."/>
            <person name="Barry K.W."/>
            <person name="Cichocki N."/>
            <person name="Veneault-Fourrey C."/>
            <person name="LaButti K."/>
            <person name="Lindquist E.A."/>
            <person name="Lipzen A."/>
            <person name="Lundell T."/>
            <person name="Morin E."/>
            <person name="Murat C."/>
            <person name="Riley R."/>
            <person name="Ohm R."/>
            <person name="Sun H."/>
            <person name="Tunlid A."/>
            <person name="Henrissat B."/>
            <person name="Grigoriev I.V."/>
            <person name="Hibbett D.S."/>
            <person name="Martin F."/>
        </authorList>
    </citation>
    <scope>NUCLEOTIDE SEQUENCE [LARGE SCALE GENOMIC DNA]</scope>
    <source>
        <strain evidence="2">MAFF 305830</strain>
    </source>
</reference>
<organism evidence="1 2">
    <name type="scientific">Serendipita vermifera MAFF 305830</name>
    <dbReference type="NCBI Taxonomy" id="933852"/>
    <lineage>
        <taxon>Eukaryota</taxon>
        <taxon>Fungi</taxon>
        <taxon>Dikarya</taxon>
        <taxon>Basidiomycota</taxon>
        <taxon>Agaricomycotina</taxon>
        <taxon>Agaricomycetes</taxon>
        <taxon>Sebacinales</taxon>
        <taxon>Serendipitaceae</taxon>
        <taxon>Serendipita</taxon>
    </lineage>
</organism>
<reference evidence="1 2" key="1">
    <citation type="submission" date="2014-04" db="EMBL/GenBank/DDBJ databases">
        <authorList>
            <consortium name="DOE Joint Genome Institute"/>
            <person name="Kuo A."/>
            <person name="Zuccaro A."/>
            <person name="Kohler A."/>
            <person name="Nagy L.G."/>
            <person name="Floudas D."/>
            <person name="Copeland A."/>
            <person name="Barry K.W."/>
            <person name="Cichocki N."/>
            <person name="Veneault-Fourrey C."/>
            <person name="LaButti K."/>
            <person name="Lindquist E.A."/>
            <person name="Lipzen A."/>
            <person name="Lundell T."/>
            <person name="Morin E."/>
            <person name="Murat C."/>
            <person name="Sun H."/>
            <person name="Tunlid A."/>
            <person name="Henrissat B."/>
            <person name="Grigoriev I.V."/>
            <person name="Hibbett D.S."/>
            <person name="Martin F."/>
            <person name="Nordberg H.P."/>
            <person name="Cantor M.N."/>
            <person name="Hua S.X."/>
        </authorList>
    </citation>
    <scope>NUCLEOTIDE SEQUENCE [LARGE SCALE GENOMIC DNA]</scope>
    <source>
        <strain evidence="1 2">MAFF 305830</strain>
    </source>
</reference>
<gene>
    <name evidence="1" type="ORF">M408DRAFT_135887</name>
</gene>
<proteinExistence type="predicted"/>
<dbReference type="Proteomes" id="UP000054097">
    <property type="component" value="Unassembled WGS sequence"/>
</dbReference>
<dbReference type="EMBL" id="KN824435">
    <property type="protein sequence ID" value="KIM20428.1"/>
    <property type="molecule type" value="Genomic_DNA"/>
</dbReference>
<keyword evidence="2" id="KW-1185">Reference proteome</keyword>
<accession>A0A0C2W1M3</accession>
<dbReference type="OrthoDB" id="654211at2759"/>
<dbReference type="AlphaFoldDB" id="A0A0C2W1M3"/>